<name>A0A8T2X6R8_POPDE</name>
<feature type="region of interest" description="Disordered" evidence="2">
    <location>
        <begin position="104"/>
        <end position="130"/>
    </location>
</feature>
<dbReference type="EMBL" id="JACEGQ020000014">
    <property type="protein sequence ID" value="KAH8489305.1"/>
    <property type="molecule type" value="Genomic_DNA"/>
</dbReference>
<feature type="compositionally biased region" description="Basic and acidic residues" evidence="2">
    <location>
        <begin position="120"/>
        <end position="130"/>
    </location>
</feature>
<sequence>MNSSTNNITQTQWYWYSEQDYDDTYTPNNSSRNYQRMPTFSHFRRSASQARPEPNRGGSQDPWRPAVEERAITVPLGLAGFSMQPASPVQVLFLNTRLARELPGPSRQRNWQASSSTQADRSRSTQDEQNKALAQLKKETYNPIPKKMTARLSLYYRDRAIDAVKDRAQETEDDGKRCAICLEDFEPKESVMVTPCNHMFHEECIVPWAKSNGKCPVCRFVLCDRAGGSAAPAQNIESFAGNDVFEGELISVMRAMEEAFIRGNTSRW</sequence>
<keyword evidence="1" id="KW-0479">Metal-binding</keyword>
<dbReference type="GO" id="GO:0061630">
    <property type="term" value="F:ubiquitin protein ligase activity"/>
    <property type="evidence" value="ECO:0007669"/>
    <property type="project" value="TreeGrafter"/>
</dbReference>
<dbReference type="Pfam" id="PF13639">
    <property type="entry name" value="zf-RING_2"/>
    <property type="match status" value="1"/>
</dbReference>
<proteinExistence type="predicted"/>
<evidence type="ECO:0000256" key="2">
    <source>
        <dbReference type="SAM" id="MobiDB-lite"/>
    </source>
</evidence>
<dbReference type="InterPro" id="IPR051826">
    <property type="entry name" value="E3_ubiquitin-ligase_domain"/>
</dbReference>
<keyword evidence="5" id="KW-1185">Reference proteome</keyword>
<organism evidence="4 5">
    <name type="scientific">Populus deltoides</name>
    <name type="common">Eastern poplar</name>
    <name type="synonym">Eastern cottonwood</name>
    <dbReference type="NCBI Taxonomy" id="3696"/>
    <lineage>
        <taxon>Eukaryota</taxon>
        <taxon>Viridiplantae</taxon>
        <taxon>Streptophyta</taxon>
        <taxon>Embryophyta</taxon>
        <taxon>Tracheophyta</taxon>
        <taxon>Spermatophyta</taxon>
        <taxon>Magnoliopsida</taxon>
        <taxon>eudicotyledons</taxon>
        <taxon>Gunneridae</taxon>
        <taxon>Pentapetalae</taxon>
        <taxon>rosids</taxon>
        <taxon>fabids</taxon>
        <taxon>Malpighiales</taxon>
        <taxon>Salicaceae</taxon>
        <taxon>Saliceae</taxon>
        <taxon>Populus</taxon>
    </lineage>
</organism>
<accession>A0A8T2X6R8</accession>
<dbReference type="SMART" id="SM00184">
    <property type="entry name" value="RING"/>
    <property type="match status" value="1"/>
</dbReference>
<gene>
    <name evidence="4" type="ORF">H0E87_024805</name>
</gene>
<feature type="compositionally biased region" description="Polar residues" evidence="2">
    <location>
        <begin position="107"/>
        <end position="119"/>
    </location>
</feature>
<dbReference type="InterPro" id="IPR001841">
    <property type="entry name" value="Znf_RING"/>
</dbReference>
<dbReference type="SUPFAM" id="SSF57850">
    <property type="entry name" value="RING/U-box"/>
    <property type="match status" value="1"/>
</dbReference>
<evidence type="ECO:0000259" key="3">
    <source>
        <dbReference type="PROSITE" id="PS50089"/>
    </source>
</evidence>
<keyword evidence="1" id="KW-0863">Zinc-finger</keyword>
<dbReference type="GO" id="GO:0006511">
    <property type="term" value="P:ubiquitin-dependent protein catabolic process"/>
    <property type="evidence" value="ECO:0007669"/>
    <property type="project" value="TreeGrafter"/>
</dbReference>
<reference evidence="4" key="1">
    <citation type="journal article" date="2021" name="J. Hered.">
        <title>Genome Assembly of Salicaceae Populus deltoides (Eastern Cottonwood) I-69 Based on Nanopore Sequencing and Hi-C Technologies.</title>
        <authorList>
            <person name="Bai S."/>
            <person name="Wu H."/>
            <person name="Zhang J."/>
            <person name="Pan Z."/>
            <person name="Zhao W."/>
            <person name="Li Z."/>
            <person name="Tong C."/>
        </authorList>
    </citation>
    <scope>NUCLEOTIDE SEQUENCE</scope>
    <source>
        <tissue evidence="4">Leaf</tissue>
    </source>
</reference>
<dbReference type="PROSITE" id="PS50089">
    <property type="entry name" value="ZF_RING_2"/>
    <property type="match status" value="1"/>
</dbReference>
<dbReference type="Gene3D" id="3.30.40.10">
    <property type="entry name" value="Zinc/RING finger domain, C3HC4 (zinc finger)"/>
    <property type="match status" value="1"/>
</dbReference>
<comment type="caution">
    <text evidence="4">The sequence shown here is derived from an EMBL/GenBank/DDBJ whole genome shotgun (WGS) entry which is preliminary data.</text>
</comment>
<evidence type="ECO:0000256" key="1">
    <source>
        <dbReference type="PROSITE-ProRule" id="PRU00175"/>
    </source>
</evidence>
<dbReference type="InterPro" id="IPR013083">
    <property type="entry name" value="Znf_RING/FYVE/PHD"/>
</dbReference>
<dbReference type="Proteomes" id="UP000807159">
    <property type="component" value="Chromosome 14"/>
</dbReference>
<feature type="region of interest" description="Disordered" evidence="2">
    <location>
        <begin position="43"/>
        <end position="66"/>
    </location>
</feature>
<dbReference type="PANTHER" id="PTHR22765:SF396">
    <property type="entry name" value="RING_U-BOX SUPERFAMILY PROTEIN"/>
    <property type="match status" value="1"/>
</dbReference>
<keyword evidence="1" id="KW-0862">Zinc</keyword>
<dbReference type="PANTHER" id="PTHR22765">
    <property type="entry name" value="RING FINGER AND PROTEASE ASSOCIATED DOMAIN-CONTAINING"/>
    <property type="match status" value="1"/>
</dbReference>
<dbReference type="GO" id="GO:0008270">
    <property type="term" value="F:zinc ion binding"/>
    <property type="evidence" value="ECO:0007669"/>
    <property type="project" value="UniProtKB-KW"/>
</dbReference>
<evidence type="ECO:0000313" key="5">
    <source>
        <dbReference type="Proteomes" id="UP000807159"/>
    </source>
</evidence>
<dbReference type="FunFam" id="3.30.40.10:FF:000468">
    <property type="entry name" value="RING/U-box superfamily protein"/>
    <property type="match status" value="1"/>
</dbReference>
<evidence type="ECO:0000313" key="4">
    <source>
        <dbReference type="EMBL" id="KAH8489305.1"/>
    </source>
</evidence>
<dbReference type="AlphaFoldDB" id="A0A8T2X6R8"/>
<protein>
    <recommendedName>
        <fullName evidence="3">RING-type domain-containing protein</fullName>
    </recommendedName>
</protein>
<feature type="domain" description="RING-type" evidence="3">
    <location>
        <begin position="178"/>
        <end position="219"/>
    </location>
</feature>